<keyword evidence="1" id="KW-0732">Signal</keyword>
<dbReference type="Proteomes" id="UP001595615">
    <property type="component" value="Unassembled WGS sequence"/>
</dbReference>
<dbReference type="Pfam" id="PF01244">
    <property type="entry name" value="Peptidase_M19"/>
    <property type="match status" value="1"/>
</dbReference>
<evidence type="ECO:0000256" key="1">
    <source>
        <dbReference type="SAM" id="SignalP"/>
    </source>
</evidence>
<feature type="chain" id="PRO_5047027969" evidence="1">
    <location>
        <begin position="19"/>
        <end position="372"/>
    </location>
</feature>
<evidence type="ECO:0000313" key="3">
    <source>
        <dbReference type="Proteomes" id="UP001595615"/>
    </source>
</evidence>
<comment type="caution">
    <text evidence="2">The sequence shown here is derived from an EMBL/GenBank/DDBJ whole genome shotgun (WGS) entry which is preliminary data.</text>
</comment>
<accession>A0ABV7X5T4</accession>
<dbReference type="Gene3D" id="3.20.20.140">
    <property type="entry name" value="Metal-dependent hydrolases"/>
    <property type="match status" value="1"/>
</dbReference>
<proteinExistence type="predicted"/>
<name>A0ABV7X5T4_9SPHN</name>
<organism evidence="2 3">
    <name type="scientific">Sphingoaurantiacus capsulatus</name>
    <dbReference type="NCBI Taxonomy" id="1771310"/>
    <lineage>
        <taxon>Bacteria</taxon>
        <taxon>Pseudomonadati</taxon>
        <taxon>Pseudomonadota</taxon>
        <taxon>Alphaproteobacteria</taxon>
        <taxon>Sphingomonadales</taxon>
        <taxon>Sphingosinicellaceae</taxon>
        <taxon>Sphingoaurantiacus</taxon>
    </lineage>
</organism>
<protein>
    <submittedName>
        <fullName evidence="2">Dipeptidase</fullName>
    </submittedName>
</protein>
<dbReference type="PROSITE" id="PS51365">
    <property type="entry name" value="RENAL_DIPEPTIDASE_2"/>
    <property type="match status" value="1"/>
</dbReference>
<dbReference type="InterPro" id="IPR008257">
    <property type="entry name" value="Pept_M19"/>
</dbReference>
<dbReference type="SUPFAM" id="SSF51556">
    <property type="entry name" value="Metallo-dependent hydrolases"/>
    <property type="match status" value="1"/>
</dbReference>
<dbReference type="PANTHER" id="PTHR10443">
    <property type="entry name" value="MICROSOMAL DIPEPTIDASE"/>
    <property type="match status" value="1"/>
</dbReference>
<dbReference type="PANTHER" id="PTHR10443:SF12">
    <property type="entry name" value="DIPEPTIDASE"/>
    <property type="match status" value="1"/>
</dbReference>
<dbReference type="EMBL" id="JBHRXV010000001">
    <property type="protein sequence ID" value="MFC3711357.1"/>
    <property type="molecule type" value="Genomic_DNA"/>
</dbReference>
<dbReference type="RefSeq" id="WP_380856104.1">
    <property type="nucleotide sequence ID" value="NZ_JBHRXV010000001.1"/>
</dbReference>
<feature type="signal peptide" evidence="1">
    <location>
        <begin position="1"/>
        <end position="18"/>
    </location>
</feature>
<gene>
    <name evidence="2" type="ORF">ACFOMD_02165</name>
</gene>
<dbReference type="InterPro" id="IPR032466">
    <property type="entry name" value="Metal_Hydrolase"/>
</dbReference>
<sequence>MNRREALGLLAAAPFALAAGPRAKAYSDADFARAIVIDGLGSPTDPEMKPGNWRYSPRGIAEMKQSGLTAVNVTVGEVGNNIDAWNATLQRLSYVGGIIDANPDLFLLARRAADIREAKAAGKVAVIYGLQDTAMVGSDLDRLRILKSIGVRSVQLTYNLRNLSGDGSLEPDNAGLSKLGRETIEKIEAEKLLLDLSHGGRKTIVQAIEASKRPLAISHTGCRALNDNPRNVDDASMKAAAEKGGVVGIYWMPFLVASGKPDTADLIRHMDHALNVVGEDHLSIGTDGTLSALTIDDATRERQRKFYEGRAARGIAAPGEGADIFNYVHTLNSHLRFRMFADALSKHGWPAARIDKVLGGNLLRLYGEAWGG</sequence>
<reference evidence="3" key="1">
    <citation type="journal article" date="2019" name="Int. J. Syst. Evol. Microbiol.">
        <title>The Global Catalogue of Microorganisms (GCM) 10K type strain sequencing project: providing services to taxonomists for standard genome sequencing and annotation.</title>
        <authorList>
            <consortium name="The Broad Institute Genomics Platform"/>
            <consortium name="The Broad Institute Genome Sequencing Center for Infectious Disease"/>
            <person name="Wu L."/>
            <person name="Ma J."/>
        </authorList>
    </citation>
    <scope>NUCLEOTIDE SEQUENCE [LARGE SCALE GENOMIC DNA]</scope>
    <source>
        <strain evidence="3">KCTC 42644</strain>
    </source>
</reference>
<keyword evidence="3" id="KW-1185">Reference proteome</keyword>
<evidence type="ECO:0000313" key="2">
    <source>
        <dbReference type="EMBL" id="MFC3711357.1"/>
    </source>
</evidence>